<dbReference type="CDD" id="cd06445">
    <property type="entry name" value="ATase"/>
    <property type="match status" value="1"/>
</dbReference>
<keyword evidence="4 9" id="KW-0489">Methyltransferase</keyword>
<dbReference type="SUPFAM" id="SSF53155">
    <property type="entry name" value="Methylated DNA-protein cysteine methyltransferase domain"/>
    <property type="match status" value="1"/>
</dbReference>
<dbReference type="HAMAP" id="MF_00772">
    <property type="entry name" value="OGT"/>
    <property type="match status" value="1"/>
</dbReference>
<dbReference type="PANTHER" id="PTHR10815:SF5">
    <property type="entry name" value="METHYLATED-DNA--PROTEIN-CYSTEINE METHYLTRANSFERASE"/>
    <property type="match status" value="1"/>
</dbReference>
<dbReference type="FunFam" id="1.10.10.10:FF:000214">
    <property type="entry name" value="Methylated-DNA--protein-cysteine methyltransferase"/>
    <property type="match status" value="1"/>
</dbReference>
<evidence type="ECO:0000313" key="12">
    <source>
        <dbReference type="Proteomes" id="UP000184226"/>
    </source>
</evidence>
<dbReference type="SUPFAM" id="SSF46767">
    <property type="entry name" value="Methylated DNA-protein cysteine methyltransferase, C-terminal domain"/>
    <property type="match status" value="1"/>
</dbReference>
<sequence>MAFYAQMSSGLGRILLASDGAGLTGLYFIGQKDCPPLDGLPPPAPQAKDPTAGLMSGVAIKNFKARMAAGGGLFGPANLARTGAAGGAPFPGQASRTLCGAAGGAHDALTFMQDGTPHAVEALFERAQRELREYFRGERKAFTLPLAAEGTDFQKKVWHALLAIPYGQSVSYGEVARAAGLTPRHGRPVGTAVGRNPIAIIIPCHRVLGGAGTLTGYSGGLERKFALLELEGFSLGYRAS</sequence>
<dbReference type="RefSeq" id="WP_073103350.1">
    <property type="nucleotide sequence ID" value="NZ_FQXE01000005.1"/>
</dbReference>
<dbReference type="InterPro" id="IPR036631">
    <property type="entry name" value="MGMT_N_sf"/>
</dbReference>
<evidence type="ECO:0000256" key="5">
    <source>
        <dbReference type="ARBA" id="ARBA00022679"/>
    </source>
</evidence>
<keyword evidence="7 9" id="KW-0234">DNA repair</keyword>
<evidence type="ECO:0000256" key="7">
    <source>
        <dbReference type="ARBA" id="ARBA00023204"/>
    </source>
</evidence>
<accession>A0A1M5WI05</accession>
<keyword evidence="3 9" id="KW-0963">Cytoplasm</keyword>
<organism evidence="11 12">
    <name type="scientific">Pollutimonas bauzanensis</name>
    <dbReference type="NCBI Taxonomy" id="658167"/>
    <lineage>
        <taxon>Bacteria</taxon>
        <taxon>Pseudomonadati</taxon>
        <taxon>Pseudomonadota</taxon>
        <taxon>Betaproteobacteria</taxon>
        <taxon>Burkholderiales</taxon>
        <taxon>Alcaligenaceae</taxon>
        <taxon>Pollutimonas</taxon>
    </lineage>
</organism>
<keyword evidence="5 9" id="KW-0808">Transferase</keyword>
<reference evidence="11 12" key="1">
    <citation type="submission" date="2016-11" db="EMBL/GenBank/DDBJ databases">
        <authorList>
            <person name="Jaros S."/>
            <person name="Januszkiewicz K."/>
            <person name="Wedrychowicz H."/>
        </authorList>
    </citation>
    <scope>NUCLEOTIDE SEQUENCE [LARGE SCALE GENOMIC DNA]</scope>
    <source>
        <strain evidence="11 12">CGMCC 1.10190</strain>
    </source>
</reference>
<evidence type="ECO:0000256" key="6">
    <source>
        <dbReference type="ARBA" id="ARBA00022763"/>
    </source>
</evidence>
<comment type="subcellular location">
    <subcellularLocation>
        <location evidence="9">Cytoplasm</location>
    </subcellularLocation>
</comment>
<protein>
    <recommendedName>
        <fullName evidence="9">Methylated-DNA--protein-cysteine methyltransferase</fullName>
        <ecNumber evidence="9">2.1.1.63</ecNumber>
    </recommendedName>
    <alternativeName>
        <fullName evidence="9">6-O-methylguanine-DNA methyltransferase</fullName>
        <shortName evidence="9">MGMT</shortName>
    </alternativeName>
    <alternativeName>
        <fullName evidence="9">O-6-methylguanine-DNA-alkyltransferase</fullName>
    </alternativeName>
</protein>
<evidence type="ECO:0000256" key="3">
    <source>
        <dbReference type="ARBA" id="ARBA00022490"/>
    </source>
</evidence>
<dbReference type="InterPro" id="IPR036388">
    <property type="entry name" value="WH-like_DNA-bd_sf"/>
</dbReference>
<evidence type="ECO:0000313" key="11">
    <source>
        <dbReference type="EMBL" id="SHH87131.1"/>
    </source>
</evidence>
<dbReference type="AlphaFoldDB" id="A0A1M5WI05"/>
<comment type="function">
    <text evidence="9">Involved in the cellular defense against the biological effects of O6-methylguanine (O6-MeG) and O4-methylthymine (O4-MeT) in DNA. Repairs the methylated nucleobase in DNA by stoichiometrically transferring the methyl group to a cysteine residue in the enzyme. This is a suicide reaction: the enzyme is irreversibly inactivated.</text>
</comment>
<dbReference type="Proteomes" id="UP000184226">
    <property type="component" value="Unassembled WGS sequence"/>
</dbReference>
<dbReference type="InterPro" id="IPR036217">
    <property type="entry name" value="MethylDNA_cys_MeTrfase_DNAb"/>
</dbReference>
<dbReference type="EMBL" id="FQXE01000005">
    <property type="protein sequence ID" value="SHH87131.1"/>
    <property type="molecule type" value="Genomic_DNA"/>
</dbReference>
<gene>
    <name evidence="11" type="ORF">SAMN04488135_105260</name>
</gene>
<dbReference type="InterPro" id="IPR014048">
    <property type="entry name" value="MethylDNA_cys_MeTrfase_DNA-bd"/>
</dbReference>
<comment type="catalytic activity">
    <reaction evidence="1 9">
        <text>a 4-O-methyl-thymidine in DNA + L-cysteinyl-[protein] = a thymidine in DNA + S-methyl-L-cysteinyl-[protein]</text>
        <dbReference type="Rhea" id="RHEA:53428"/>
        <dbReference type="Rhea" id="RHEA-COMP:10131"/>
        <dbReference type="Rhea" id="RHEA-COMP:10132"/>
        <dbReference type="Rhea" id="RHEA-COMP:13555"/>
        <dbReference type="Rhea" id="RHEA-COMP:13556"/>
        <dbReference type="ChEBI" id="CHEBI:29950"/>
        <dbReference type="ChEBI" id="CHEBI:82612"/>
        <dbReference type="ChEBI" id="CHEBI:137386"/>
        <dbReference type="ChEBI" id="CHEBI:137387"/>
        <dbReference type="EC" id="2.1.1.63"/>
    </reaction>
</comment>
<dbReference type="EC" id="2.1.1.63" evidence="9"/>
<dbReference type="InterPro" id="IPR001497">
    <property type="entry name" value="MethylDNA_cys_MeTrfase_AS"/>
</dbReference>
<keyword evidence="6 9" id="KW-0227">DNA damage</keyword>
<feature type="domain" description="Methylated-DNA-[protein]-cysteine S-methyltransferase DNA binding" evidence="10">
    <location>
        <begin position="152"/>
        <end position="232"/>
    </location>
</feature>
<keyword evidence="12" id="KW-1185">Reference proteome</keyword>
<dbReference type="GO" id="GO:0032259">
    <property type="term" value="P:methylation"/>
    <property type="evidence" value="ECO:0007669"/>
    <property type="project" value="UniProtKB-KW"/>
</dbReference>
<dbReference type="Gene3D" id="3.30.160.70">
    <property type="entry name" value="Methylated DNA-protein cysteine methyltransferase domain"/>
    <property type="match status" value="1"/>
</dbReference>
<name>A0A1M5WI05_9BURK</name>
<dbReference type="NCBIfam" id="TIGR00589">
    <property type="entry name" value="ogt"/>
    <property type="match status" value="1"/>
</dbReference>
<dbReference type="PROSITE" id="PS00374">
    <property type="entry name" value="MGMT"/>
    <property type="match status" value="1"/>
</dbReference>
<dbReference type="GO" id="GO:0006307">
    <property type="term" value="P:DNA alkylation repair"/>
    <property type="evidence" value="ECO:0007669"/>
    <property type="project" value="UniProtKB-UniRule"/>
</dbReference>
<evidence type="ECO:0000256" key="4">
    <source>
        <dbReference type="ARBA" id="ARBA00022603"/>
    </source>
</evidence>
<evidence type="ECO:0000256" key="8">
    <source>
        <dbReference type="ARBA" id="ARBA00049348"/>
    </source>
</evidence>
<dbReference type="PANTHER" id="PTHR10815">
    <property type="entry name" value="METHYLATED-DNA--PROTEIN-CYSTEINE METHYLTRANSFERASE"/>
    <property type="match status" value="1"/>
</dbReference>
<dbReference type="GO" id="GO:0005737">
    <property type="term" value="C:cytoplasm"/>
    <property type="evidence" value="ECO:0007669"/>
    <property type="project" value="UniProtKB-SubCell"/>
</dbReference>
<dbReference type="STRING" id="658167.SAMN04488135_105260"/>
<dbReference type="GO" id="GO:0003908">
    <property type="term" value="F:methylated-DNA-[protein]-cysteine S-methyltransferase activity"/>
    <property type="evidence" value="ECO:0007669"/>
    <property type="project" value="UniProtKB-UniRule"/>
</dbReference>
<evidence type="ECO:0000256" key="1">
    <source>
        <dbReference type="ARBA" id="ARBA00001286"/>
    </source>
</evidence>
<evidence type="ECO:0000256" key="9">
    <source>
        <dbReference type="HAMAP-Rule" id="MF_00772"/>
    </source>
</evidence>
<evidence type="ECO:0000259" key="10">
    <source>
        <dbReference type="Pfam" id="PF01035"/>
    </source>
</evidence>
<dbReference type="Gene3D" id="1.10.10.10">
    <property type="entry name" value="Winged helix-like DNA-binding domain superfamily/Winged helix DNA-binding domain"/>
    <property type="match status" value="1"/>
</dbReference>
<comment type="similarity">
    <text evidence="2 9">Belongs to the MGMT family.</text>
</comment>
<dbReference type="InterPro" id="IPR023546">
    <property type="entry name" value="MGMT"/>
</dbReference>
<evidence type="ECO:0000256" key="2">
    <source>
        <dbReference type="ARBA" id="ARBA00008711"/>
    </source>
</evidence>
<proteinExistence type="inferred from homology"/>
<dbReference type="Pfam" id="PF01035">
    <property type="entry name" value="DNA_binding_1"/>
    <property type="match status" value="1"/>
</dbReference>
<comment type="miscellaneous">
    <text evidence="9">This enzyme catalyzes only one turnover and therefore is not strictly catalytic. According to one definition, an enzyme is a biocatalyst that acts repeatedly and over many reaction cycles.</text>
</comment>
<feature type="active site" description="Nucleophile; methyl group acceptor" evidence="9">
    <location>
        <position position="204"/>
    </location>
</feature>
<comment type="catalytic activity">
    <reaction evidence="8 9">
        <text>a 6-O-methyl-2'-deoxyguanosine in DNA + L-cysteinyl-[protein] = S-methyl-L-cysteinyl-[protein] + a 2'-deoxyguanosine in DNA</text>
        <dbReference type="Rhea" id="RHEA:24000"/>
        <dbReference type="Rhea" id="RHEA-COMP:10131"/>
        <dbReference type="Rhea" id="RHEA-COMP:10132"/>
        <dbReference type="Rhea" id="RHEA-COMP:11367"/>
        <dbReference type="Rhea" id="RHEA-COMP:11368"/>
        <dbReference type="ChEBI" id="CHEBI:29950"/>
        <dbReference type="ChEBI" id="CHEBI:82612"/>
        <dbReference type="ChEBI" id="CHEBI:85445"/>
        <dbReference type="ChEBI" id="CHEBI:85448"/>
        <dbReference type="EC" id="2.1.1.63"/>
    </reaction>
</comment>